<keyword evidence="2" id="KW-1185">Reference proteome</keyword>
<dbReference type="AlphaFoldDB" id="A0A841CLR5"/>
<dbReference type="Proteomes" id="UP000547510">
    <property type="component" value="Unassembled WGS sequence"/>
</dbReference>
<comment type="caution">
    <text evidence="1">The sequence shown here is derived from an EMBL/GenBank/DDBJ whole genome shotgun (WGS) entry which is preliminary data.</text>
</comment>
<reference evidence="1 2" key="1">
    <citation type="submission" date="2020-08" db="EMBL/GenBank/DDBJ databases">
        <title>Genomic Encyclopedia of Type Strains, Phase III (KMG-III): the genomes of soil and plant-associated and newly described type strains.</title>
        <authorList>
            <person name="Whitman W."/>
        </authorList>
    </citation>
    <scope>NUCLEOTIDE SEQUENCE [LARGE SCALE GENOMIC DNA]</scope>
    <source>
        <strain evidence="1 2">CECT 8640</strain>
    </source>
</reference>
<evidence type="ECO:0000313" key="1">
    <source>
        <dbReference type="EMBL" id="MBB5956945.1"/>
    </source>
</evidence>
<gene>
    <name evidence="1" type="ORF">FHS29_003538</name>
</gene>
<evidence type="ECO:0000313" key="2">
    <source>
        <dbReference type="Proteomes" id="UP000547510"/>
    </source>
</evidence>
<accession>A0A841CLR5</accession>
<organism evidence="1 2">
    <name type="scientific">Saccharothrix tamanrassetensis</name>
    <dbReference type="NCBI Taxonomy" id="1051531"/>
    <lineage>
        <taxon>Bacteria</taxon>
        <taxon>Bacillati</taxon>
        <taxon>Actinomycetota</taxon>
        <taxon>Actinomycetes</taxon>
        <taxon>Pseudonocardiales</taxon>
        <taxon>Pseudonocardiaceae</taxon>
        <taxon>Saccharothrix</taxon>
    </lineage>
</organism>
<sequence length="25" mass="2756">MNAAPCGPRRVVRRPGAAASRRCFR</sequence>
<protein>
    <submittedName>
        <fullName evidence="1">Uncharacterized protein</fullName>
    </submittedName>
</protein>
<name>A0A841CLR5_9PSEU</name>
<dbReference type="EMBL" id="JACHJN010000005">
    <property type="protein sequence ID" value="MBB5956945.1"/>
    <property type="molecule type" value="Genomic_DNA"/>
</dbReference>
<proteinExistence type="predicted"/>